<dbReference type="SUPFAM" id="SSF53474">
    <property type="entry name" value="alpha/beta-Hydrolases"/>
    <property type="match status" value="1"/>
</dbReference>
<dbReference type="PANTHER" id="PTHR34127">
    <property type="entry name" value="OS04G0405600 PROTEIN"/>
    <property type="match status" value="1"/>
</dbReference>
<dbReference type="Proteomes" id="UP001515500">
    <property type="component" value="Unplaced"/>
</dbReference>
<sequence>MLISCSSILPPCPSTVRRSHGRSIAGVLIRGGSGGDLKVFNNRGILRIRKKTLLCYADESTKGPVANSRSADDSNSTAIQLYSQIERLMTETAKRSQDGWRNSGDWSEMEGAWVLKPRNMKPTSVIHFIGGIFVGAAPQLTYRFFLERLSEKGALVIATPFASGFDHFLIADEVQSKYDRCFRFLKDTVNDLPTFGVGHSLGSCIHLLIGSRYAIQRTGNVLMAFNNKEASSAIPLFSPVIVPMAQSFGPLLSQLTSSPTIIRGAEIAMKQLENLSPPIMKQVLPLVEQLPPLYTDLVKGREDFTPKPEEARRLVKSYYGVPRNLLIKFKDDTIDETPTLAQVLSVESAISSSLDMSIRSLPGDHGLPLQQILPDVPPAMADAVNRGGEILANLTAGTPWETVAKEVGNTFGSNSGILRAQISKEVNNLVDEIASWMDTNSSPKLLRP</sequence>
<evidence type="ECO:0000313" key="2">
    <source>
        <dbReference type="RefSeq" id="XP_039118176.1"/>
    </source>
</evidence>
<dbReference type="PANTHER" id="PTHR34127:SF1">
    <property type="entry name" value="OS04G0405600 PROTEIN"/>
    <property type="match status" value="1"/>
</dbReference>
<gene>
    <name evidence="2" type="primary">LOC120254094</name>
</gene>
<reference evidence="2" key="1">
    <citation type="submission" date="2025-08" db="UniProtKB">
        <authorList>
            <consortium name="RefSeq"/>
        </authorList>
    </citation>
    <scope>IDENTIFICATION</scope>
</reference>
<dbReference type="InterPro" id="IPR029058">
    <property type="entry name" value="AB_hydrolase_fold"/>
</dbReference>
<organism evidence="1 2">
    <name type="scientific">Dioscorea cayennensis subsp. rotundata</name>
    <name type="common">White Guinea yam</name>
    <name type="synonym">Dioscorea rotundata</name>
    <dbReference type="NCBI Taxonomy" id="55577"/>
    <lineage>
        <taxon>Eukaryota</taxon>
        <taxon>Viridiplantae</taxon>
        <taxon>Streptophyta</taxon>
        <taxon>Embryophyta</taxon>
        <taxon>Tracheophyta</taxon>
        <taxon>Spermatophyta</taxon>
        <taxon>Magnoliopsida</taxon>
        <taxon>Liliopsida</taxon>
        <taxon>Dioscoreales</taxon>
        <taxon>Dioscoreaceae</taxon>
        <taxon>Dioscorea</taxon>
    </lineage>
</organism>
<name>A0AB40AT74_DIOCR</name>
<proteinExistence type="predicted"/>
<dbReference type="Pfam" id="PF07082">
    <property type="entry name" value="DUF1350"/>
    <property type="match status" value="1"/>
</dbReference>
<dbReference type="AlphaFoldDB" id="A0AB40AT74"/>
<dbReference type="InterPro" id="IPR010765">
    <property type="entry name" value="DUF1350"/>
</dbReference>
<accession>A0AB40AT74</accession>
<protein>
    <submittedName>
        <fullName evidence="2">Uncharacterized protein LOC120254094</fullName>
    </submittedName>
</protein>
<keyword evidence="1" id="KW-1185">Reference proteome</keyword>
<dbReference type="GeneID" id="120254094"/>
<evidence type="ECO:0000313" key="1">
    <source>
        <dbReference type="Proteomes" id="UP001515500"/>
    </source>
</evidence>
<dbReference type="RefSeq" id="XP_039118176.1">
    <property type="nucleotide sequence ID" value="XM_039262242.1"/>
</dbReference>